<keyword evidence="3" id="KW-1185">Reference proteome</keyword>
<dbReference type="PRINTS" id="PR00598">
    <property type="entry name" value="HTHMARR"/>
</dbReference>
<organism evidence="2 3">
    <name type="scientific">Xanthobacter tagetidis</name>
    <dbReference type="NCBI Taxonomy" id="60216"/>
    <lineage>
        <taxon>Bacteria</taxon>
        <taxon>Pseudomonadati</taxon>
        <taxon>Pseudomonadota</taxon>
        <taxon>Alphaproteobacteria</taxon>
        <taxon>Hyphomicrobiales</taxon>
        <taxon>Xanthobacteraceae</taxon>
        <taxon>Xanthobacter</taxon>
    </lineage>
</organism>
<dbReference type="InterPro" id="IPR000835">
    <property type="entry name" value="HTH_MarR-typ"/>
</dbReference>
<evidence type="ECO:0000259" key="1">
    <source>
        <dbReference type="PROSITE" id="PS50995"/>
    </source>
</evidence>
<dbReference type="PANTHER" id="PTHR33164">
    <property type="entry name" value="TRANSCRIPTIONAL REGULATOR, MARR FAMILY"/>
    <property type="match status" value="1"/>
</dbReference>
<proteinExistence type="predicted"/>
<dbReference type="InterPro" id="IPR039422">
    <property type="entry name" value="MarR/SlyA-like"/>
</dbReference>
<dbReference type="GO" id="GO:0006950">
    <property type="term" value="P:response to stress"/>
    <property type="evidence" value="ECO:0007669"/>
    <property type="project" value="TreeGrafter"/>
</dbReference>
<dbReference type="InterPro" id="IPR036388">
    <property type="entry name" value="WH-like_DNA-bd_sf"/>
</dbReference>
<sequence>MMPRRAKDSSPASKARAYQIDDQIGFILRLAFQFHTAIFTDRMVANLTQTQFAAMAKIREMGSCSQSDLVRLIGLDSATINGVISRMKARGFIAVSEDPSDRRRQFLELTRKGAEVMAKAETVGVEITAETLAALTPTERTRLIRLLRKMTGAERAIRSN</sequence>
<dbReference type="Gene3D" id="1.10.10.10">
    <property type="entry name" value="Winged helix-like DNA-binding domain superfamily/Winged helix DNA-binding domain"/>
    <property type="match status" value="1"/>
</dbReference>
<evidence type="ECO:0000313" key="3">
    <source>
        <dbReference type="Proteomes" id="UP000269692"/>
    </source>
</evidence>
<dbReference type="PANTHER" id="PTHR33164:SF95">
    <property type="entry name" value="TRANSCRIPTIONAL REGULATOR"/>
    <property type="match status" value="1"/>
</dbReference>
<dbReference type="AlphaFoldDB" id="A0A3L7AF94"/>
<name>A0A3L7AF94_9HYPH</name>
<dbReference type="InterPro" id="IPR036390">
    <property type="entry name" value="WH_DNA-bd_sf"/>
</dbReference>
<feature type="domain" description="HTH marR-type" evidence="1">
    <location>
        <begin position="21"/>
        <end position="152"/>
    </location>
</feature>
<comment type="caution">
    <text evidence="2">The sequence shown here is derived from an EMBL/GenBank/DDBJ whole genome shotgun (WGS) entry which is preliminary data.</text>
</comment>
<evidence type="ECO:0000313" key="2">
    <source>
        <dbReference type="EMBL" id="RLP78410.1"/>
    </source>
</evidence>
<dbReference type="SMART" id="SM00347">
    <property type="entry name" value="HTH_MARR"/>
    <property type="match status" value="1"/>
</dbReference>
<protein>
    <submittedName>
        <fullName evidence="2">MarR family transcriptional regulator</fullName>
    </submittedName>
</protein>
<reference evidence="2 3" key="1">
    <citation type="submission" date="2018-10" db="EMBL/GenBank/DDBJ databases">
        <title>Xanthobacter tagetidis genome sequencing and assembly.</title>
        <authorList>
            <person name="Maclea K.S."/>
            <person name="Goen A.E."/>
            <person name="Fatima S.A."/>
        </authorList>
    </citation>
    <scope>NUCLEOTIDE SEQUENCE [LARGE SCALE GENOMIC DNA]</scope>
    <source>
        <strain evidence="2 3">ATCC 700314</strain>
    </source>
</reference>
<accession>A0A3L7AF94</accession>
<dbReference type="SUPFAM" id="SSF46785">
    <property type="entry name" value="Winged helix' DNA-binding domain"/>
    <property type="match status" value="1"/>
</dbReference>
<dbReference type="GO" id="GO:0003700">
    <property type="term" value="F:DNA-binding transcription factor activity"/>
    <property type="evidence" value="ECO:0007669"/>
    <property type="project" value="InterPro"/>
</dbReference>
<dbReference type="OrthoDB" id="9814496at2"/>
<dbReference type="Pfam" id="PF01047">
    <property type="entry name" value="MarR"/>
    <property type="match status" value="1"/>
</dbReference>
<dbReference type="Proteomes" id="UP000269692">
    <property type="component" value="Unassembled WGS sequence"/>
</dbReference>
<dbReference type="EMBL" id="RCTF01000008">
    <property type="protein sequence ID" value="RLP78410.1"/>
    <property type="molecule type" value="Genomic_DNA"/>
</dbReference>
<gene>
    <name evidence="2" type="ORF">D9R14_11420</name>
</gene>
<dbReference type="PROSITE" id="PS50995">
    <property type="entry name" value="HTH_MARR_2"/>
    <property type="match status" value="1"/>
</dbReference>